<reference evidence="1 2" key="1">
    <citation type="submission" date="2021-06" db="EMBL/GenBank/DDBJ databases">
        <title>Caerostris extrusa draft genome.</title>
        <authorList>
            <person name="Kono N."/>
            <person name="Arakawa K."/>
        </authorList>
    </citation>
    <scope>NUCLEOTIDE SEQUENCE [LARGE SCALE GENOMIC DNA]</scope>
</reference>
<sequence length="88" mass="9862">MPITLLRKSMTAPSHSKLLQQQEQFEAEFSRKPAVQVKQICNNHTQNPNVLSIAPAEVCWDYVCLSQIPNRFAGVITISVLLGRNISL</sequence>
<keyword evidence="2" id="KW-1185">Reference proteome</keyword>
<dbReference type="AlphaFoldDB" id="A0AAV4MFH4"/>
<accession>A0AAV4MFH4</accession>
<comment type="caution">
    <text evidence="1">The sequence shown here is derived from an EMBL/GenBank/DDBJ whole genome shotgun (WGS) entry which is preliminary data.</text>
</comment>
<evidence type="ECO:0000313" key="1">
    <source>
        <dbReference type="EMBL" id="GIX71158.1"/>
    </source>
</evidence>
<organism evidence="1 2">
    <name type="scientific">Caerostris extrusa</name>
    <name type="common">Bark spider</name>
    <name type="synonym">Caerostris bankana</name>
    <dbReference type="NCBI Taxonomy" id="172846"/>
    <lineage>
        <taxon>Eukaryota</taxon>
        <taxon>Metazoa</taxon>
        <taxon>Ecdysozoa</taxon>
        <taxon>Arthropoda</taxon>
        <taxon>Chelicerata</taxon>
        <taxon>Arachnida</taxon>
        <taxon>Araneae</taxon>
        <taxon>Araneomorphae</taxon>
        <taxon>Entelegynae</taxon>
        <taxon>Araneoidea</taxon>
        <taxon>Araneidae</taxon>
        <taxon>Caerostris</taxon>
    </lineage>
</organism>
<dbReference type="Proteomes" id="UP001054945">
    <property type="component" value="Unassembled WGS sequence"/>
</dbReference>
<proteinExistence type="predicted"/>
<name>A0AAV4MFH4_CAEEX</name>
<evidence type="ECO:0000313" key="2">
    <source>
        <dbReference type="Proteomes" id="UP001054945"/>
    </source>
</evidence>
<dbReference type="EMBL" id="BPLR01002197">
    <property type="protein sequence ID" value="GIX71158.1"/>
    <property type="molecule type" value="Genomic_DNA"/>
</dbReference>
<protein>
    <submittedName>
        <fullName evidence="1">Uncharacterized protein</fullName>
    </submittedName>
</protein>
<gene>
    <name evidence="1" type="ORF">CEXT_286041</name>
</gene>